<dbReference type="Proteomes" id="UP001493487">
    <property type="component" value="Unassembled WGS sequence"/>
</dbReference>
<keyword evidence="7" id="KW-0732">Signal</keyword>
<accession>A0ABV1KYA2</accession>
<comment type="caution">
    <text evidence="8">The sequence shown here is derived from an EMBL/GenBank/DDBJ whole genome shotgun (WGS) entry which is preliminary data.</text>
</comment>
<protein>
    <submittedName>
        <fullName evidence="8">Cellulose biosynthesis cyclic di-GMP-binding regulatory protein BcsB</fullName>
    </submittedName>
</protein>
<evidence type="ECO:0000313" key="9">
    <source>
        <dbReference type="Proteomes" id="UP001493487"/>
    </source>
</evidence>
<dbReference type="EMBL" id="JASKHM010000014">
    <property type="protein sequence ID" value="MEQ4485100.1"/>
    <property type="molecule type" value="Genomic_DNA"/>
</dbReference>
<keyword evidence="3 6" id="KW-0812">Transmembrane</keyword>
<feature type="signal peptide" evidence="7">
    <location>
        <begin position="1"/>
        <end position="25"/>
    </location>
</feature>
<evidence type="ECO:0000256" key="2">
    <source>
        <dbReference type="ARBA" id="ARBA00022475"/>
    </source>
</evidence>
<evidence type="ECO:0000256" key="4">
    <source>
        <dbReference type="ARBA" id="ARBA00022989"/>
    </source>
</evidence>
<name>A0ABV1KYA2_9BACL</name>
<feature type="transmembrane region" description="Helical" evidence="6">
    <location>
        <begin position="698"/>
        <end position="717"/>
    </location>
</feature>
<evidence type="ECO:0000256" key="5">
    <source>
        <dbReference type="ARBA" id="ARBA00023136"/>
    </source>
</evidence>
<reference evidence="8 9" key="1">
    <citation type="journal article" date="2023" name="Genome Announc.">
        <title>Pan-Genome Analyses of the Genus Cohnella and Proposal of the Novel Species Cohnella silvisoli sp. nov., Isolated from Forest Soil.</title>
        <authorList>
            <person name="Wang C."/>
            <person name="Mao L."/>
            <person name="Bao G."/>
            <person name="Zhu H."/>
        </authorList>
    </citation>
    <scope>NUCLEOTIDE SEQUENCE [LARGE SCALE GENOMIC DNA]</scope>
    <source>
        <strain evidence="8 9">NL03-T5-1</strain>
    </source>
</reference>
<dbReference type="Pfam" id="PF03170">
    <property type="entry name" value="BcsB"/>
    <property type="match status" value="1"/>
</dbReference>
<dbReference type="InterPro" id="IPR018513">
    <property type="entry name" value="Cell_synthase_bac"/>
</dbReference>
<proteinExistence type="predicted"/>
<evidence type="ECO:0000313" key="8">
    <source>
        <dbReference type="EMBL" id="MEQ4485100.1"/>
    </source>
</evidence>
<comment type="subcellular location">
    <subcellularLocation>
        <location evidence="1">Cell membrane</location>
        <topology evidence="1">Single-pass membrane protein</topology>
    </subcellularLocation>
</comment>
<gene>
    <name evidence="8" type="ORF">QJS35_22175</name>
</gene>
<keyword evidence="2" id="KW-1003">Cell membrane</keyword>
<evidence type="ECO:0000256" key="7">
    <source>
        <dbReference type="SAM" id="SignalP"/>
    </source>
</evidence>
<evidence type="ECO:0000256" key="1">
    <source>
        <dbReference type="ARBA" id="ARBA00004162"/>
    </source>
</evidence>
<dbReference type="PANTHER" id="PTHR39083:SF1">
    <property type="entry name" value="CYCLIC DI-GMP-BINDING PROTEIN"/>
    <property type="match status" value="1"/>
</dbReference>
<organism evidence="8 9">
    <name type="scientific">Cohnella silvisoli</name>
    <dbReference type="NCBI Taxonomy" id="2873699"/>
    <lineage>
        <taxon>Bacteria</taxon>
        <taxon>Bacillati</taxon>
        <taxon>Bacillota</taxon>
        <taxon>Bacilli</taxon>
        <taxon>Bacillales</taxon>
        <taxon>Paenibacillaceae</taxon>
        <taxon>Cohnella</taxon>
    </lineage>
</organism>
<dbReference type="PANTHER" id="PTHR39083">
    <property type="entry name" value="CYCLIC DI-GMP-BINDING PROTEIN"/>
    <property type="match status" value="1"/>
</dbReference>
<keyword evidence="5 6" id="KW-0472">Membrane</keyword>
<keyword evidence="9" id="KW-1185">Reference proteome</keyword>
<evidence type="ECO:0000256" key="6">
    <source>
        <dbReference type="SAM" id="Phobius"/>
    </source>
</evidence>
<evidence type="ECO:0000256" key="3">
    <source>
        <dbReference type="ARBA" id="ARBA00022692"/>
    </source>
</evidence>
<dbReference type="Gene3D" id="2.60.120.260">
    <property type="entry name" value="Galactose-binding domain-like"/>
    <property type="match status" value="2"/>
</dbReference>
<dbReference type="RefSeq" id="WP_232187461.1">
    <property type="nucleotide sequence ID" value="NZ_JAIOAP010000012.1"/>
</dbReference>
<keyword evidence="4 6" id="KW-1133">Transmembrane helix</keyword>
<feature type="chain" id="PRO_5047182720" evidence="7">
    <location>
        <begin position="26"/>
        <end position="723"/>
    </location>
</feature>
<sequence length="723" mass="80218">MKRIASLWICMIILFVLTMPSVAFAEVIDKDASGFTKGEKESLTTFFDDRVFRGEGSKQDAFFEIGKGRQLLPGSSVDLYISHSPTLLPDHSTLTVLIDDIPIASTSLDKSNIKETLFRIDITSFDLKPGFHKVSFWAKMKVSAAVCEDPQNSSAWLVIHKKSKINLNYSQSYSTANFTWYPSPFIERGSPNPVHAILIVPDNVNQTEFKAAARMSQFLTAQSPNNRLNVPIYAESDLTEAILRDNSNIWIGQADRWKANGQTVLRTFSQTARDDLIAKGIIAEVVSPWNDNHSSLVVVGSGKQLMNAAEILTTESLYKQLQSTYSIIPETIAKIDNQTEAKTDKTYNMTLEQLGYGNLVTEGVLQGGSTFNYSIPNNWDLTNGANLHLVYKHSRSISFGKSVMTVKLNGVPVQSVKLEEKTSVHGEVDVKLDSTVIGTSRNLFVELSFQFVNPTGGTVEEVTSNACSADTLLGDWAFVDKSSYFTFTPEKRTSYNLDSLPFPFVSGEQWDKTTFLMKNRKKEELNAVMTLIGRMGTDISEQSDIRLEDYPAGNLQDALKDRNVIFVGPSAELPPFLNGYEDSYVKFTSGQAISQSDKVEILTELAHRAAVIQLTRSPLNPDRSVLILAGIERTNLSFISRALADAEKSSAINGRIVVIDDRNQIHSFPRTIDSKKPVLPNIQPASGFNRPLRNSGNVFLGTFVIVLSLIVVLFIMVRRKNNG</sequence>